<comment type="caution">
    <text evidence="1">The sequence shown here is derived from an EMBL/GenBank/DDBJ whole genome shotgun (WGS) entry which is preliminary data.</text>
</comment>
<sequence>MDSTESEILEIRWSYFVSEYFRLRKYVSSAIDNKSGKTTFIFLDYHFKALYLYGETYLKIDKRMFQTFEAVYNQLLEENYCNELEENETGIIGYYKYIERINENNKYA</sequence>
<name>A0A813MA75_9BILA</name>
<dbReference type="EMBL" id="CAJNOC010000105">
    <property type="protein sequence ID" value="CAF0715435.1"/>
    <property type="molecule type" value="Genomic_DNA"/>
</dbReference>
<keyword evidence="2" id="KW-1185">Reference proteome</keyword>
<evidence type="ECO:0000313" key="2">
    <source>
        <dbReference type="Proteomes" id="UP000663879"/>
    </source>
</evidence>
<gene>
    <name evidence="1" type="ORF">OXX778_LOCUS1582</name>
</gene>
<reference evidence="1" key="1">
    <citation type="submission" date="2021-02" db="EMBL/GenBank/DDBJ databases">
        <authorList>
            <person name="Nowell W R."/>
        </authorList>
    </citation>
    <scope>NUCLEOTIDE SEQUENCE</scope>
    <source>
        <strain evidence="1">Ploen Becks lab</strain>
    </source>
</reference>
<evidence type="ECO:0000313" key="1">
    <source>
        <dbReference type="EMBL" id="CAF0715435.1"/>
    </source>
</evidence>
<dbReference type="Proteomes" id="UP000663879">
    <property type="component" value="Unassembled WGS sequence"/>
</dbReference>
<accession>A0A813MA75</accession>
<organism evidence="1 2">
    <name type="scientific">Brachionus calyciflorus</name>
    <dbReference type="NCBI Taxonomy" id="104777"/>
    <lineage>
        <taxon>Eukaryota</taxon>
        <taxon>Metazoa</taxon>
        <taxon>Spiralia</taxon>
        <taxon>Gnathifera</taxon>
        <taxon>Rotifera</taxon>
        <taxon>Eurotatoria</taxon>
        <taxon>Monogononta</taxon>
        <taxon>Pseudotrocha</taxon>
        <taxon>Ploima</taxon>
        <taxon>Brachionidae</taxon>
        <taxon>Brachionus</taxon>
    </lineage>
</organism>
<dbReference type="AlphaFoldDB" id="A0A813MA75"/>
<protein>
    <submittedName>
        <fullName evidence="1">Uncharacterized protein</fullName>
    </submittedName>
</protein>
<proteinExistence type="predicted"/>